<keyword evidence="1" id="KW-0472">Membrane</keyword>
<evidence type="ECO:0000313" key="3">
    <source>
        <dbReference type="Proteomes" id="UP000199315"/>
    </source>
</evidence>
<feature type="transmembrane region" description="Helical" evidence="1">
    <location>
        <begin position="195"/>
        <end position="217"/>
    </location>
</feature>
<dbReference type="STRING" id="1619234.SAMN05421730_1002194"/>
<protein>
    <submittedName>
        <fullName evidence="2">ABC-2 type transport system permease protein</fullName>
    </submittedName>
</protein>
<dbReference type="PANTHER" id="PTHR37305">
    <property type="entry name" value="INTEGRAL MEMBRANE PROTEIN-RELATED"/>
    <property type="match status" value="1"/>
</dbReference>
<sequence>MNIYLRELKAHMKPLIIWTASMALLIMGGMAKYSATLGIEGMNMNDLMKTMPKSLQNIFGVGVFDLSIALEYYAVLYMYIVLVAAVHGVMLGAGIIAKEERDRTVEYLMVKPVSRQSIITSKLLAALTNVAVFNGFIYAASFAMIGYYSEGHPYAAGVLKLSLGCFALEIFFLAMGAFFAALISRSKLSSAVSTGILLLTFMLAVIIDISGNYDYLGYLSPFKYFDAGKILKGGYNYAYPVLAALLTVSFISATYYFYKRRDLRI</sequence>
<keyword evidence="1" id="KW-0812">Transmembrane</keyword>
<dbReference type="AlphaFoldDB" id="A0A1D3TQE6"/>
<keyword evidence="1" id="KW-1133">Transmembrane helix</keyword>
<dbReference type="RefSeq" id="WP_169823582.1">
    <property type="nucleotide sequence ID" value="NZ_FMKA01000002.1"/>
</dbReference>
<evidence type="ECO:0000256" key="1">
    <source>
        <dbReference type="SAM" id="Phobius"/>
    </source>
</evidence>
<feature type="transmembrane region" description="Helical" evidence="1">
    <location>
        <begin position="161"/>
        <end position="183"/>
    </location>
</feature>
<gene>
    <name evidence="2" type="ORF">SAMN05421730_1002194</name>
</gene>
<accession>A0A1D3TQE6</accession>
<proteinExistence type="predicted"/>
<reference evidence="2 3" key="1">
    <citation type="submission" date="2016-09" db="EMBL/GenBank/DDBJ databases">
        <authorList>
            <person name="Capua I."/>
            <person name="De Benedictis P."/>
            <person name="Joannis T."/>
            <person name="Lombin L.H."/>
            <person name="Cattoli G."/>
        </authorList>
    </citation>
    <scope>NUCLEOTIDE SEQUENCE [LARGE SCALE GENOMIC DNA]</scope>
    <source>
        <strain evidence="2 3">GluBS11</strain>
    </source>
</reference>
<dbReference type="EMBL" id="FMKA01000002">
    <property type="protein sequence ID" value="SCP95779.1"/>
    <property type="molecule type" value="Genomic_DNA"/>
</dbReference>
<dbReference type="Pfam" id="PF12679">
    <property type="entry name" value="ABC2_membrane_2"/>
    <property type="match status" value="1"/>
</dbReference>
<keyword evidence="3" id="KW-1185">Reference proteome</keyword>
<name>A0A1D3TQE6_9FIRM</name>
<dbReference type="GO" id="GO:0140359">
    <property type="term" value="F:ABC-type transporter activity"/>
    <property type="evidence" value="ECO:0007669"/>
    <property type="project" value="InterPro"/>
</dbReference>
<feature type="transmembrane region" description="Helical" evidence="1">
    <location>
        <begin position="76"/>
        <end position="97"/>
    </location>
</feature>
<feature type="transmembrane region" description="Helical" evidence="1">
    <location>
        <begin position="123"/>
        <end position="149"/>
    </location>
</feature>
<evidence type="ECO:0000313" key="2">
    <source>
        <dbReference type="EMBL" id="SCP95779.1"/>
    </source>
</evidence>
<organism evidence="2 3">
    <name type="scientific">Anaerobium acetethylicum</name>
    <dbReference type="NCBI Taxonomy" id="1619234"/>
    <lineage>
        <taxon>Bacteria</taxon>
        <taxon>Bacillati</taxon>
        <taxon>Bacillota</taxon>
        <taxon>Clostridia</taxon>
        <taxon>Lachnospirales</taxon>
        <taxon>Lachnospiraceae</taxon>
        <taxon>Anaerobium</taxon>
    </lineage>
</organism>
<dbReference type="GO" id="GO:0005886">
    <property type="term" value="C:plasma membrane"/>
    <property type="evidence" value="ECO:0007669"/>
    <property type="project" value="UniProtKB-SubCell"/>
</dbReference>
<dbReference type="PANTHER" id="PTHR37305:SF1">
    <property type="entry name" value="MEMBRANE PROTEIN"/>
    <property type="match status" value="1"/>
</dbReference>
<dbReference type="Proteomes" id="UP000199315">
    <property type="component" value="Unassembled WGS sequence"/>
</dbReference>
<feature type="transmembrane region" description="Helical" evidence="1">
    <location>
        <begin position="15"/>
        <end position="33"/>
    </location>
</feature>
<feature type="transmembrane region" description="Helical" evidence="1">
    <location>
        <begin position="237"/>
        <end position="258"/>
    </location>
</feature>